<reference evidence="1" key="1">
    <citation type="journal article" date="2012" name="Mol. Plant Microbe Interact.">
        <title>A highly conserved effector in Fusarium oxysporum is required for full virulence on Arabidopsis.</title>
        <authorList>
            <person name="Thatcher L.F."/>
            <person name="Gardiner D.M."/>
            <person name="Kazan K."/>
            <person name="Manners J."/>
        </authorList>
    </citation>
    <scope>NUCLEOTIDE SEQUENCE [LARGE SCALE GENOMIC DNA]</scope>
    <source>
        <strain evidence="1">Fo5176</strain>
    </source>
</reference>
<dbReference type="AlphaFoldDB" id="F9FP94"/>
<accession>F9FP94</accession>
<gene>
    <name evidence="1" type="ORF">FOXB_08224</name>
</gene>
<sequence>MVKAIWHYYNICLPLTHIAAAVGWV</sequence>
<protein>
    <submittedName>
        <fullName evidence="1">Uncharacterized protein</fullName>
    </submittedName>
</protein>
<proteinExistence type="predicted"/>
<name>F9FP94_FUSOF</name>
<comment type="caution">
    <text evidence="1">The sequence shown here is derived from an EMBL/GenBank/DDBJ whole genome shotgun (WGS) entry which is preliminary data.</text>
</comment>
<organism evidence="1">
    <name type="scientific">Fusarium oxysporum (strain Fo5176)</name>
    <name type="common">Fusarium vascular wilt</name>
    <dbReference type="NCBI Taxonomy" id="660025"/>
    <lineage>
        <taxon>Eukaryota</taxon>
        <taxon>Fungi</taxon>
        <taxon>Dikarya</taxon>
        <taxon>Ascomycota</taxon>
        <taxon>Pezizomycotina</taxon>
        <taxon>Sordariomycetes</taxon>
        <taxon>Hypocreomycetidae</taxon>
        <taxon>Hypocreales</taxon>
        <taxon>Nectriaceae</taxon>
        <taxon>Fusarium</taxon>
        <taxon>Fusarium oxysporum species complex</taxon>
    </lineage>
</organism>
<dbReference type="EMBL" id="AFQF01002489">
    <property type="protein sequence ID" value="EGU81260.1"/>
    <property type="molecule type" value="Genomic_DNA"/>
</dbReference>
<evidence type="ECO:0000313" key="1">
    <source>
        <dbReference type="EMBL" id="EGU81260.1"/>
    </source>
</evidence>